<dbReference type="RefSeq" id="WP_382225274.1">
    <property type="nucleotide sequence ID" value="NZ_JBHTCA010000014.1"/>
</dbReference>
<dbReference type="Proteomes" id="UP001596501">
    <property type="component" value="Unassembled WGS sequence"/>
</dbReference>
<reference evidence="3" key="1">
    <citation type="journal article" date="2019" name="Int. J. Syst. Evol. Microbiol.">
        <title>The Global Catalogue of Microorganisms (GCM) 10K type strain sequencing project: providing services to taxonomists for standard genome sequencing and annotation.</title>
        <authorList>
            <consortium name="The Broad Institute Genomics Platform"/>
            <consortium name="The Broad Institute Genome Sequencing Center for Infectious Disease"/>
            <person name="Wu L."/>
            <person name="Ma J."/>
        </authorList>
    </citation>
    <scope>NUCLEOTIDE SEQUENCE [LARGE SCALE GENOMIC DNA]</scope>
    <source>
        <strain evidence="3">CGMCC 1.12371</strain>
    </source>
</reference>
<sequence>MKKSSKWTARVTAMTYLVASLWAPSQATAGTNTSAIVSNTFKGIPSCVSFQVEGVCFFLFCTPFGCDIKTSIRVAHFVPDAVVSTYNEPMLHPWKEVGSVVAKTLNKAGSSMLGVSLSDSSAGSQDEHSPITLFKGGDVVGNPAGLFAQWLSGSSMSDMGSSFSIPSTEELQKFPSEELPNIVNEWSSVPKDFAGGIAEEFRALASSPGKLLSSINNIGSTLQGVQQQLGDLGEVFSGGSLKGIDSSSLMELAQLAQSMSSDSYFCPGGASMFTLHFQSEVDSYFWRSVIPLEMLYPASWLPGRSEIGSGATQTWGGRYPRTGELVQAHPVKASAVLAERMASIVGKSAQPHIYKKIEAANQGGFVYFETGQTHKWQALYPMASTGCVTFGSNDSLSLASWGDGKTSQEDGYAWNLWRRYSCCQRKGVFLFSVP</sequence>
<evidence type="ECO:0000313" key="2">
    <source>
        <dbReference type="EMBL" id="MFC7410346.1"/>
    </source>
</evidence>
<proteinExistence type="predicted"/>
<dbReference type="Pfam" id="PF06834">
    <property type="entry name" value="TraU"/>
    <property type="match status" value="2"/>
</dbReference>
<keyword evidence="3" id="KW-1185">Reference proteome</keyword>
<organism evidence="2 3">
    <name type="scientific">Hydrogenophaga atypica</name>
    <dbReference type="NCBI Taxonomy" id="249409"/>
    <lineage>
        <taxon>Bacteria</taxon>
        <taxon>Pseudomonadati</taxon>
        <taxon>Pseudomonadota</taxon>
        <taxon>Betaproteobacteria</taxon>
        <taxon>Burkholderiales</taxon>
        <taxon>Comamonadaceae</taxon>
        <taxon>Hydrogenophaga</taxon>
    </lineage>
</organism>
<evidence type="ECO:0000313" key="3">
    <source>
        <dbReference type="Proteomes" id="UP001596501"/>
    </source>
</evidence>
<evidence type="ECO:0000256" key="1">
    <source>
        <dbReference type="SAM" id="SignalP"/>
    </source>
</evidence>
<dbReference type="EMBL" id="JBHTCA010000014">
    <property type="protein sequence ID" value="MFC7410346.1"/>
    <property type="molecule type" value="Genomic_DNA"/>
</dbReference>
<dbReference type="InterPro" id="IPR009649">
    <property type="entry name" value="TraU"/>
</dbReference>
<comment type="caution">
    <text evidence="2">The sequence shown here is derived from an EMBL/GenBank/DDBJ whole genome shotgun (WGS) entry which is preliminary data.</text>
</comment>
<feature type="signal peptide" evidence="1">
    <location>
        <begin position="1"/>
        <end position="29"/>
    </location>
</feature>
<keyword evidence="1" id="KW-0732">Signal</keyword>
<name>A0ABW2QM12_9BURK</name>
<protein>
    <submittedName>
        <fullName evidence="2">TraU family protein</fullName>
    </submittedName>
</protein>
<accession>A0ABW2QM12</accession>
<feature type="chain" id="PRO_5046675428" evidence="1">
    <location>
        <begin position="30"/>
        <end position="434"/>
    </location>
</feature>
<gene>
    <name evidence="2" type="ORF">ACFQPB_15885</name>
</gene>